<dbReference type="SUPFAM" id="SSF53686">
    <property type="entry name" value="Tryptophan synthase beta subunit-like PLP-dependent enzymes"/>
    <property type="match status" value="1"/>
</dbReference>
<keyword evidence="3" id="KW-0663">Pyridoxal phosphate</keyword>
<dbReference type="PANTHER" id="PTHR43780:SF2">
    <property type="entry name" value="1-AMINOCYCLOPROPANE-1-CARBOXYLATE DEAMINASE-RELATED"/>
    <property type="match status" value="1"/>
</dbReference>
<dbReference type="PIRSF" id="PIRSF006278">
    <property type="entry name" value="ACCD_DCysDesulf"/>
    <property type="match status" value="1"/>
</dbReference>
<evidence type="ECO:0000256" key="3">
    <source>
        <dbReference type="ARBA" id="ARBA00022898"/>
    </source>
</evidence>
<dbReference type="PANTHER" id="PTHR43780">
    <property type="entry name" value="1-AMINOCYCLOPROPANE-1-CARBOXYLATE DEAMINASE-RELATED"/>
    <property type="match status" value="1"/>
</dbReference>
<protein>
    <recommendedName>
        <fullName evidence="4">Tryptophan synthase beta chain-like PALP domain-containing protein</fullName>
    </recommendedName>
</protein>
<dbReference type="Gene3D" id="3.40.50.1100">
    <property type="match status" value="2"/>
</dbReference>
<feature type="domain" description="Tryptophan synthase beta chain-like PALP" evidence="4">
    <location>
        <begin position="3"/>
        <end position="250"/>
    </location>
</feature>
<dbReference type="Pfam" id="PF00291">
    <property type="entry name" value="PALP"/>
    <property type="match status" value="1"/>
</dbReference>
<evidence type="ECO:0000259" key="4">
    <source>
        <dbReference type="Pfam" id="PF00291"/>
    </source>
</evidence>
<comment type="cofactor">
    <cofactor evidence="1">
        <name>pyridoxal 5'-phosphate</name>
        <dbReference type="ChEBI" id="CHEBI:597326"/>
    </cofactor>
</comment>
<dbReference type="AlphaFoldDB" id="X1SH93"/>
<organism evidence="5">
    <name type="scientific">marine sediment metagenome</name>
    <dbReference type="NCBI Taxonomy" id="412755"/>
    <lineage>
        <taxon>unclassified sequences</taxon>
        <taxon>metagenomes</taxon>
        <taxon>ecological metagenomes</taxon>
    </lineage>
</organism>
<evidence type="ECO:0000256" key="1">
    <source>
        <dbReference type="ARBA" id="ARBA00001933"/>
    </source>
</evidence>
<reference evidence="5" key="1">
    <citation type="journal article" date="2014" name="Front. Microbiol.">
        <title>High frequency of phylogenetically diverse reductive dehalogenase-homologous genes in deep subseafloor sedimentary metagenomes.</title>
        <authorList>
            <person name="Kawai M."/>
            <person name="Futagami T."/>
            <person name="Toyoda A."/>
            <person name="Takaki Y."/>
            <person name="Nishi S."/>
            <person name="Hori S."/>
            <person name="Arai W."/>
            <person name="Tsubouchi T."/>
            <person name="Morono Y."/>
            <person name="Uchiyama I."/>
            <person name="Ito T."/>
            <person name="Fujiyama A."/>
            <person name="Inagaki F."/>
            <person name="Takami H."/>
        </authorList>
    </citation>
    <scope>NUCLEOTIDE SEQUENCE</scope>
    <source>
        <strain evidence="5">Expedition CK06-06</strain>
    </source>
</reference>
<feature type="non-terminal residue" evidence="5">
    <location>
        <position position="1"/>
    </location>
</feature>
<evidence type="ECO:0000256" key="2">
    <source>
        <dbReference type="ARBA" id="ARBA00008639"/>
    </source>
</evidence>
<comment type="caution">
    <text evidence="5">The sequence shown here is derived from an EMBL/GenBank/DDBJ whole genome shotgun (WGS) entry which is preliminary data.</text>
</comment>
<dbReference type="GO" id="GO:0019148">
    <property type="term" value="F:D-cysteine desulfhydrase activity"/>
    <property type="evidence" value="ECO:0007669"/>
    <property type="project" value="TreeGrafter"/>
</dbReference>
<dbReference type="EMBL" id="BARW01016552">
    <property type="protein sequence ID" value="GAI92402.1"/>
    <property type="molecule type" value="Genomic_DNA"/>
</dbReference>
<dbReference type="InterPro" id="IPR001926">
    <property type="entry name" value="TrpB-like_PALP"/>
</dbReference>
<gene>
    <name evidence="5" type="ORF">S12H4_28803</name>
</gene>
<evidence type="ECO:0000313" key="5">
    <source>
        <dbReference type="EMBL" id="GAI92402.1"/>
    </source>
</evidence>
<accession>X1SH93</accession>
<dbReference type="InterPro" id="IPR027278">
    <property type="entry name" value="ACCD_DCysDesulf"/>
</dbReference>
<dbReference type="InterPro" id="IPR036052">
    <property type="entry name" value="TrpB-like_PALP_sf"/>
</dbReference>
<name>X1SH93_9ZZZZ</name>
<proteinExistence type="inferred from homology"/>
<comment type="similarity">
    <text evidence="2">Belongs to the ACC deaminase/D-cysteine desulfhydrase family.</text>
</comment>
<sequence>AIQSNYTRMTAAAASRLGLKCHIQLEERVPDTDDLHRTSGNVLLDRLMGAELHFYPEGEDEKGADLELERISEGIRKKGGKPYVIHLGPGHPPLGALGYIDAAIEFFSQIKEKRLKIDEIVIPSGSGQTHAGLLFGFRTLGNPVRITGNCHRRDAHHQKKRIAGVLEDIAELLTMPNPTTEKDIVLFDGVLAPGYGQLNDATREAIQLAAQKEALFCDPVYSGKAMAGMMALIRKGDINRDSKILFWHTGGQPAIFAYGNKLF</sequence>